<keyword evidence="1" id="KW-0732">Signal</keyword>
<dbReference type="InterPro" id="IPR052766">
    <property type="entry name" value="S41A_metabolite_peptidase"/>
</dbReference>
<evidence type="ECO:0000313" key="3">
    <source>
        <dbReference type="EMBL" id="KAK3322649.1"/>
    </source>
</evidence>
<evidence type="ECO:0000313" key="4">
    <source>
        <dbReference type="Proteomes" id="UP001283341"/>
    </source>
</evidence>
<sequence length="756" mass="82698">MHHSLKGLAVLLAAIWQPGVLGSPVKVLRTDEPCKQVHDYVAKWMADNHIVPKNLSTIDKIITPAVPAVPVRPSLAYACLKSIPLHQDTALAQLKFLRPLFQWQSSIEYLLDPPRGYISEPVDLIGGLDDIAAKLEADGGYTNEFEFLADLHTLADVRVRDGHFRYETLLLDLFTFRMGVKFVSISKDGLHASEIYLHDDVYHDKHGYTPSPVSTIDGNPALEFLLKASVDNGGAQDPDARFNGLFPSLASSANLIADVADTFIFNLPDATTVTLQNGTTQEFTNTAFLRGNFTNITSGADLYNAYGQGNGTAQPLQTLAWLNYLVEDKNFTTTFLGYPKPITRTESGTVAGFFLPTTRKNGNSTGSIDDEVAILAVNGFVDAPNPANVVMTDVSFAIFANATATFLRAAVAANKTKLVLDLQDNGGGQVANLASLYFSLFPDPNLILPLLFQVRAQPELEWVAKQIFEMYPGYGNASRHLPVGLSGFIKPPVPNSPANGSEFTSFEDFYGPFKSYLNGGNYTSPAIIRTWDMLHLESFQFRPPFEEPPFQPDNIVILTDGQCASACAILTDILVNYHGIRTVAIGGRPIEAPMQAIGEIKGGPVETFTLFPSFNSTPKGLELPPRRNYKPPLRTTGFGESVNLGWGDAVSFNLGNAFPMPSPNKMNDSNVLEEVETSVPLQFRYEAANCKLFYTWEMARDITAVWKAVVEVTWKKGKCVKGSTTEDDGTMGGIPGFREEVVDRYQLPVGPGSVKN</sequence>
<name>A0AAE0ICV5_9PEZI</name>
<dbReference type="Pfam" id="PF23658">
    <property type="entry name" value="PDZ_CPAF_rel"/>
    <property type="match status" value="1"/>
</dbReference>
<comment type="caution">
    <text evidence="3">The sequence shown here is derived from an EMBL/GenBank/DDBJ whole genome shotgun (WGS) entry which is preliminary data.</text>
</comment>
<protein>
    <recommendedName>
        <fullName evidence="2">CPAF-like PDZ domain-containing protein</fullName>
    </recommendedName>
</protein>
<feature type="signal peptide" evidence="1">
    <location>
        <begin position="1"/>
        <end position="22"/>
    </location>
</feature>
<dbReference type="SUPFAM" id="SSF52096">
    <property type="entry name" value="ClpP/crotonase"/>
    <property type="match status" value="1"/>
</dbReference>
<proteinExistence type="predicted"/>
<dbReference type="PANTHER" id="PTHR37049:SF4">
    <property type="entry name" value="RHODANESE DOMAIN-CONTAINING PROTEIN"/>
    <property type="match status" value="1"/>
</dbReference>
<dbReference type="InterPro" id="IPR056186">
    <property type="entry name" value="PDZ_CPAF-rel"/>
</dbReference>
<reference evidence="3" key="2">
    <citation type="submission" date="2023-06" db="EMBL/GenBank/DDBJ databases">
        <authorList>
            <consortium name="Lawrence Berkeley National Laboratory"/>
            <person name="Haridas S."/>
            <person name="Hensen N."/>
            <person name="Bonometti L."/>
            <person name="Westerberg I."/>
            <person name="Brannstrom I.O."/>
            <person name="Guillou S."/>
            <person name="Cros-Aarteil S."/>
            <person name="Calhoun S."/>
            <person name="Kuo A."/>
            <person name="Mondo S."/>
            <person name="Pangilinan J."/>
            <person name="Riley R."/>
            <person name="Labutti K."/>
            <person name="Andreopoulos B."/>
            <person name="Lipzen A."/>
            <person name="Chen C."/>
            <person name="Yanf M."/>
            <person name="Daum C."/>
            <person name="Ng V."/>
            <person name="Clum A."/>
            <person name="Steindorff A."/>
            <person name="Ohm R."/>
            <person name="Martin F."/>
            <person name="Silar P."/>
            <person name="Natvig D."/>
            <person name="Lalanne C."/>
            <person name="Gautier V."/>
            <person name="Ament-Velasquez S.L."/>
            <person name="Kruys A."/>
            <person name="Hutchinson M.I."/>
            <person name="Powell A.J."/>
            <person name="Barry K."/>
            <person name="Miller A.N."/>
            <person name="Grigoriev I.V."/>
            <person name="Debuchy R."/>
            <person name="Gladieux P."/>
            <person name="Thoren M.H."/>
            <person name="Johannesson H."/>
        </authorList>
    </citation>
    <scope>NUCLEOTIDE SEQUENCE</scope>
    <source>
        <strain evidence="3">CBS 118394</strain>
    </source>
</reference>
<feature type="domain" description="CPAF-like PDZ" evidence="2">
    <location>
        <begin position="176"/>
        <end position="294"/>
    </location>
</feature>
<dbReference type="PANTHER" id="PTHR37049">
    <property type="entry name" value="PEPTIDASE S41 FAMILY PROTEIN"/>
    <property type="match status" value="1"/>
</dbReference>
<feature type="chain" id="PRO_5041949483" description="CPAF-like PDZ domain-containing protein" evidence="1">
    <location>
        <begin position="23"/>
        <end position="756"/>
    </location>
</feature>
<dbReference type="Proteomes" id="UP001283341">
    <property type="component" value="Unassembled WGS sequence"/>
</dbReference>
<evidence type="ECO:0000256" key="1">
    <source>
        <dbReference type="SAM" id="SignalP"/>
    </source>
</evidence>
<keyword evidence="4" id="KW-1185">Reference proteome</keyword>
<organism evidence="3 4">
    <name type="scientific">Apodospora peruviana</name>
    <dbReference type="NCBI Taxonomy" id="516989"/>
    <lineage>
        <taxon>Eukaryota</taxon>
        <taxon>Fungi</taxon>
        <taxon>Dikarya</taxon>
        <taxon>Ascomycota</taxon>
        <taxon>Pezizomycotina</taxon>
        <taxon>Sordariomycetes</taxon>
        <taxon>Sordariomycetidae</taxon>
        <taxon>Sordariales</taxon>
        <taxon>Lasiosphaeriaceae</taxon>
        <taxon>Apodospora</taxon>
    </lineage>
</organism>
<dbReference type="AlphaFoldDB" id="A0AAE0ICV5"/>
<reference evidence="3" key="1">
    <citation type="journal article" date="2023" name="Mol. Phylogenet. Evol.">
        <title>Genome-scale phylogeny and comparative genomics of the fungal order Sordariales.</title>
        <authorList>
            <person name="Hensen N."/>
            <person name="Bonometti L."/>
            <person name="Westerberg I."/>
            <person name="Brannstrom I.O."/>
            <person name="Guillou S."/>
            <person name="Cros-Aarteil S."/>
            <person name="Calhoun S."/>
            <person name="Haridas S."/>
            <person name="Kuo A."/>
            <person name="Mondo S."/>
            <person name="Pangilinan J."/>
            <person name="Riley R."/>
            <person name="LaButti K."/>
            <person name="Andreopoulos B."/>
            <person name="Lipzen A."/>
            <person name="Chen C."/>
            <person name="Yan M."/>
            <person name="Daum C."/>
            <person name="Ng V."/>
            <person name="Clum A."/>
            <person name="Steindorff A."/>
            <person name="Ohm R.A."/>
            <person name="Martin F."/>
            <person name="Silar P."/>
            <person name="Natvig D.O."/>
            <person name="Lalanne C."/>
            <person name="Gautier V."/>
            <person name="Ament-Velasquez S.L."/>
            <person name="Kruys A."/>
            <person name="Hutchinson M.I."/>
            <person name="Powell A.J."/>
            <person name="Barry K."/>
            <person name="Miller A.N."/>
            <person name="Grigoriev I.V."/>
            <person name="Debuchy R."/>
            <person name="Gladieux P."/>
            <person name="Hiltunen Thoren M."/>
            <person name="Johannesson H."/>
        </authorList>
    </citation>
    <scope>NUCLEOTIDE SEQUENCE</scope>
    <source>
        <strain evidence="3">CBS 118394</strain>
    </source>
</reference>
<dbReference type="InterPro" id="IPR029045">
    <property type="entry name" value="ClpP/crotonase-like_dom_sf"/>
</dbReference>
<dbReference type="Gene3D" id="3.90.226.10">
    <property type="entry name" value="2-enoyl-CoA Hydratase, Chain A, domain 1"/>
    <property type="match status" value="1"/>
</dbReference>
<gene>
    <name evidence="3" type="ORF">B0H66DRAFT_620373</name>
</gene>
<dbReference type="EMBL" id="JAUEDM010000003">
    <property type="protein sequence ID" value="KAK3322649.1"/>
    <property type="molecule type" value="Genomic_DNA"/>
</dbReference>
<accession>A0AAE0ICV5</accession>
<evidence type="ECO:0000259" key="2">
    <source>
        <dbReference type="Pfam" id="PF23658"/>
    </source>
</evidence>